<keyword evidence="1" id="KW-0479">Metal-binding</keyword>
<keyword evidence="5" id="KW-1185">Reference proteome</keyword>
<dbReference type="AlphaFoldDB" id="F8Q184"/>
<keyword evidence="1" id="KW-0863">Zinc-finger</keyword>
<keyword evidence="1" id="KW-0862">Zinc</keyword>
<name>F8Q184_SERL3</name>
<feature type="compositionally biased region" description="Basic and acidic residues" evidence="2">
    <location>
        <begin position="41"/>
        <end position="61"/>
    </location>
</feature>
<proteinExistence type="predicted"/>
<dbReference type="PROSITE" id="PS50158">
    <property type="entry name" value="ZF_CCHC"/>
    <property type="match status" value="1"/>
</dbReference>
<dbReference type="InParanoid" id="F8Q184"/>
<feature type="domain" description="CCHC-type" evidence="3">
    <location>
        <begin position="21"/>
        <end position="37"/>
    </location>
</feature>
<dbReference type="InterPro" id="IPR001878">
    <property type="entry name" value="Znf_CCHC"/>
</dbReference>
<feature type="compositionally biased region" description="Basic residues" evidence="2">
    <location>
        <begin position="30"/>
        <end position="40"/>
    </location>
</feature>
<gene>
    <name evidence="4" type="ORF">SERLA73DRAFT_153254</name>
</gene>
<evidence type="ECO:0000259" key="3">
    <source>
        <dbReference type="PROSITE" id="PS50158"/>
    </source>
</evidence>
<protein>
    <recommendedName>
        <fullName evidence="3">CCHC-type domain-containing protein</fullName>
    </recommendedName>
</protein>
<dbReference type="EMBL" id="GL945481">
    <property type="protein sequence ID" value="EGN98062.1"/>
    <property type="molecule type" value="Genomic_DNA"/>
</dbReference>
<dbReference type="GO" id="GO:0008270">
    <property type="term" value="F:zinc ion binding"/>
    <property type="evidence" value="ECO:0007669"/>
    <property type="project" value="UniProtKB-KW"/>
</dbReference>
<evidence type="ECO:0000313" key="4">
    <source>
        <dbReference type="EMBL" id="EGN98062.1"/>
    </source>
</evidence>
<dbReference type="Proteomes" id="UP000008063">
    <property type="component" value="Unassembled WGS sequence"/>
</dbReference>
<sequence>MAKAKNKLSDKNDKKLKKNIRCYKCGGNKHISRNCKKARKEKGQNKNEKSAGKNNDKEKSHQNNHCKMAAKASAEDDSDNDMYTFKVSTSLNIIKEKHILCPAIIDSGASQHFSPFRNMFVTFTQITPEPILTTG</sequence>
<organism evidence="5">
    <name type="scientific">Serpula lacrymans var. lacrymans (strain S7.3)</name>
    <name type="common">Dry rot fungus</name>
    <dbReference type="NCBI Taxonomy" id="936435"/>
    <lineage>
        <taxon>Eukaryota</taxon>
        <taxon>Fungi</taxon>
        <taxon>Dikarya</taxon>
        <taxon>Basidiomycota</taxon>
        <taxon>Agaricomycotina</taxon>
        <taxon>Agaricomycetes</taxon>
        <taxon>Agaricomycetidae</taxon>
        <taxon>Boletales</taxon>
        <taxon>Coniophorineae</taxon>
        <taxon>Serpulaceae</taxon>
        <taxon>Serpula</taxon>
    </lineage>
</organism>
<dbReference type="GO" id="GO:0003676">
    <property type="term" value="F:nucleic acid binding"/>
    <property type="evidence" value="ECO:0007669"/>
    <property type="project" value="InterPro"/>
</dbReference>
<evidence type="ECO:0000256" key="1">
    <source>
        <dbReference type="PROSITE-ProRule" id="PRU00047"/>
    </source>
</evidence>
<dbReference type="HOGENOM" id="CLU_1887013_0_0_1"/>
<evidence type="ECO:0000256" key="2">
    <source>
        <dbReference type="SAM" id="MobiDB-lite"/>
    </source>
</evidence>
<accession>F8Q184</accession>
<evidence type="ECO:0000313" key="5">
    <source>
        <dbReference type="Proteomes" id="UP000008063"/>
    </source>
</evidence>
<dbReference type="Gene3D" id="4.10.60.10">
    <property type="entry name" value="Zinc finger, CCHC-type"/>
    <property type="match status" value="1"/>
</dbReference>
<feature type="region of interest" description="Disordered" evidence="2">
    <location>
        <begin position="26"/>
        <end position="76"/>
    </location>
</feature>
<reference evidence="5" key="1">
    <citation type="journal article" date="2011" name="Science">
        <title>The plant cell wall-decomposing machinery underlies the functional diversity of forest fungi.</title>
        <authorList>
            <person name="Eastwood D.C."/>
            <person name="Floudas D."/>
            <person name="Binder M."/>
            <person name="Majcherczyk A."/>
            <person name="Schneider P."/>
            <person name="Aerts A."/>
            <person name="Asiegbu F.O."/>
            <person name="Baker S.E."/>
            <person name="Barry K."/>
            <person name="Bendiksby M."/>
            <person name="Blumentritt M."/>
            <person name="Coutinho P.M."/>
            <person name="Cullen D."/>
            <person name="de Vries R.P."/>
            <person name="Gathman A."/>
            <person name="Goodell B."/>
            <person name="Henrissat B."/>
            <person name="Ihrmark K."/>
            <person name="Kauserud H."/>
            <person name="Kohler A."/>
            <person name="LaButti K."/>
            <person name="Lapidus A."/>
            <person name="Lavin J.L."/>
            <person name="Lee Y.-H."/>
            <person name="Lindquist E."/>
            <person name="Lilly W."/>
            <person name="Lucas S."/>
            <person name="Morin E."/>
            <person name="Murat C."/>
            <person name="Oguiza J.A."/>
            <person name="Park J."/>
            <person name="Pisabarro A.G."/>
            <person name="Riley R."/>
            <person name="Rosling A."/>
            <person name="Salamov A."/>
            <person name="Schmidt O."/>
            <person name="Schmutz J."/>
            <person name="Skrede I."/>
            <person name="Stenlid J."/>
            <person name="Wiebenga A."/>
            <person name="Xie X."/>
            <person name="Kuees U."/>
            <person name="Hibbett D.S."/>
            <person name="Hoffmeister D."/>
            <person name="Hoegberg N."/>
            <person name="Martin F."/>
            <person name="Grigoriev I.V."/>
            <person name="Watkinson S.C."/>
        </authorList>
    </citation>
    <scope>NUCLEOTIDE SEQUENCE [LARGE SCALE GENOMIC DNA]</scope>
    <source>
        <strain evidence="5">strain S7.3</strain>
    </source>
</reference>